<evidence type="ECO:0000256" key="1">
    <source>
        <dbReference type="SAM" id="Phobius"/>
    </source>
</evidence>
<proteinExistence type="predicted"/>
<dbReference type="Proteomes" id="UP001597116">
    <property type="component" value="Unassembled WGS sequence"/>
</dbReference>
<feature type="transmembrane region" description="Helical" evidence="1">
    <location>
        <begin position="130"/>
        <end position="150"/>
    </location>
</feature>
<keyword evidence="1" id="KW-0812">Transmembrane</keyword>
<reference evidence="3" key="1">
    <citation type="journal article" date="2019" name="Int. J. Syst. Evol. Microbiol.">
        <title>The Global Catalogue of Microorganisms (GCM) 10K type strain sequencing project: providing services to taxonomists for standard genome sequencing and annotation.</title>
        <authorList>
            <consortium name="The Broad Institute Genomics Platform"/>
            <consortium name="The Broad Institute Genome Sequencing Center for Infectious Disease"/>
            <person name="Wu L."/>
            <person name="Ma J."/>
        </authorList>
    </citation>
    <scope>NUCLEOTIDE SEQUENCE [LARGE SCALE GENOMIC DNA]</scope>
    <source>
        <strain evidence="3">CCUG 55608</strain>
    </source>
</reference>
<feature type="transmembrane region" description="Helical" evidence="1">
    <location>
        <begin position="74"/>
        <end position="94"/>
    </location>
</feature>
<dbReference type="RefSeq" id="WP_265994088.1">
    <property type="nucleotide sequence ID" value="NZ_CP110973.1"/>
</dbReference>
<accession>A0ABW3QGE0</accession>
<name>A0ABW3QGE0_9BACT</name>
<feature type="transmembrane region" description="Helical" evidence="1">
    <location>
        <begin position="156"/>
        <end position="179"/>
    </location>
</feature>
<evidence type="ECO:0000313" key="2">
    <source>
        <dbReference type="EMBL" id="MFD1145027.1"/>
    </source>
</evidence>
<dbReference type="EMBL" id="JBHTLP010000024">
    <property type="protein sequence ID" value="MFD1145027.1"/>
    <property type="molecule type" value="Genomic_DNA"/>
</dbReference>
<keyword evidence="3" id="KW-1185">Reference proteome</keyword>
<sequence length="203" mass="22826">MQKSGRFTLVESFHIDEMNPFILRELGIAASPRKQVARLTGRQFLLFIGLGAIGGLVGVLLAKKVISIPWSQFPLALAGLLVLMPVHEAIHALAFKSLKAPDVGFGYSIKGLIIYAYAQRFVMTLNENALVAAMPFLIITAGLVVAWFYWPSLAVLWGTIVLLHTLLCIGDYVLVQYAWKNRHRTMFTYDDLTEQTSYFYEKR</sequence>
<keyword evidence="2" id="KW-0645">Protease</keyword>
<keyword evidence="1" id="KW-1133">Transmembrane helix</keyword>
<evidence type="ECO:0000313" key="3">
    <source>
        <dbReference type="Proteomes" id="UP001597116"/>
    </source>
</evidence>
<dbReference type="InterPro" id="IPR021683">
    <property type="entry name" value="DUF3267"/>
</dbReference>
<keyword evidence="1" id="KW-0472">Membrane</keyword>
<gene>
    <name evidence="2" type="ORF">ACFQ4C_28115</name>
</gene>
<keyword evidence="2" id="KW-0482">Metalloprotease</keyword>
<dbReference type="Pfam" id="PF11667">
    <property type="entry name" value="DUF3267"/>
    <property type="match status" value="1"/>
</dbReference>
<protein>
    <submittedName>
        <fullName evidence="2">Metalloprotease family protein</fullName>
    </submittedName>
</protein>
<organism evidence="2 3">
    <name type="scientific">Larkinella insperata</name>
    <dbReference type="NCBI Taxonomy" id="332158"/>
    <lineage>
        <taxon>Bacteria</taxon>
        <taxon>Pseudomonadati</taxon>
        <taxon>Bacteroidota</taxon>
        <taxon>Cytophagia</taxon>
        <taxon>Cytophagales</taxon>
        <taxon>Spirosomataceae</taxon>
        <taxon>Larkinella</taxon>
    </lineage>
</organism>
<keyword evidence="2" id="KW-0378">Hydrolase</keyword>
<dbReference type="GO" id="GO:0008237">
    <property type="term" value="F:metallopeptidase activity"/>
    <property type="evidence" value="ECO:0007669"/>
    <property type="project" value="UniProtKB-KW"/>
</dbReference>
<feature type="transmembrane region" description="Helical" evidence="1">
    <location>
        <begin position="44"/>
        <end position="62"/>
    </location>
</feature>
<comment type="caution">
    <text evidence="2">The sequence shown here is derived from an EMBL/GenBank/DDBJ whole genome shotgun (WGS) entry which is preliminary data.</text>
</comment>